<dbReference type="OrthoDB" id="72806at2157"/>
<feature type="transmembrane region" description="Helical" evidence="1">
    <location>
        <begin position="85"/>
        <end position="114"/>
    </location>
</feature>
<evidence type="ECO:0000256" key="1">
    <source>
        <dbReference type="SAM" id="Phobius"/>
    </source>
</evidence>
<keyword evidence="1" id="KW-0812">Transmembrane</keyword>
<keyword evidence="3" id="KW-1185">Reference proteome</keyword>
<reference evidence="2 3" key="1">
    <citation type="submission" date="2016-08" db="EMBL/GenBank/DDBJ databases">
        <authorList>
            <person name="Seilhamer J.J."/>
        </authorList>
    </citation>
    <scope>NUCLEOTIDE SEQUENCE [LARGE SCALE GENOMIC DNA]</scope>
    <source>
        <strain evidence="2">Buetzberg</strain>
    </source>
</reference>
<keyword evidence="1" id="KW-1133">Transmembrane helix</keyword>
<dbReference type="RefSeq" id="WP_071907878.1">
    <property type="nucleotide sequence ID" value="NZ_LT607756.1"/>
</dbReference>
<dbReference type="EMBL" id="LT607756">
    <property type="protein sequence ID" value="SCG86856.1"/>
    <property type="molecule type" value="Genomic_DNA"/>
</dbReference>
<feature type="transmembrane region" description="Helical" evidence="1">
    <location>
        <begin position="6"/>
        <end position="39"/>
    </location>
</feature>
<accession>A0A1D3L5N0</accession>
<feature type="transmembrane region" description="Helical" evidence="1">
    <location>
        <begin position="153"/>
        <end position="172"/>
    </location>
</feature>
<organism evidence="2 3">
    <name type="scientific">Methanobacterium congolense</name>
    <dbReference type="NCBI Taxonomy" id="118062"/>
    <lineage>
        <taxon>Archaea</taxon>
        <taxon>Methanobacteriati</taxon>
        <taxon>Methanobacteriota</taxon>
        <taxon>Methanomada group</taxon>
        <taxon>Methanobacteria</taxon>
        <taxon>Methanobacteriales</taxon>
        <taxon>Methanobacteriaceae</taxon>
        <taxon>Methanobacterium</taxon>
    </lineage>
</organism>
<name>A0A1D3L5N0_9EURY</name>
<dbReference type="GeneID" id="55571413"/>
<dbReference type="KEGG" id="mcub:MCBB_2318"/>
<keyword evidence="1" id="KW-0472">Membrane</keyword>
<feature type="transmembrane region" description="Helical" evidence="1">
    <location>
        <begin position="215"/>
        <end position="234"/>
    </location>
</feature>
<dbReference type="AlphaFoldDB" id="A0A1D3L5N0"/>
<feature type="transmembrane region" description="Helical" evidence="1">
    <location>
        <begin position="126"/>
        <end position="147"/>
    </location>
</feature>
<dbReference type="Proteomes" id="UP000094707">
    <property type="component" value="Chromosome I"/>
</dbReference>
<proteinExistence type="predicted"/>
<evidence type="ECO:0000313" key="2">
    <source>
        <dbReference type="EMBL" id="SCG86856.1"/>
    </source>
</evidence>
<dbReference type="InterPro" id="IPR040493">
    <property type="entry name" value="DUF5518"/>
</dbReference>
<feature type="transmembrane region" description="Helical" evidence="1">
    <location>
        <begin position="184"/>
        <end position="203"/>
    </location>
</feature>
<gene>
    <name evidence="2" type="ORF">MCBB_2318</name>
</gene>
<evidence type="ECO:0000313" key="3">
    <source>
        <dbReference type="Proteomes" id="UP000094707"/>
    </source>
</evidence>
<feature type="transmembrane region" description="Helical" evidence="1">
    <location>
        <begin position="51"/>
        <end position="73"/>
    </location>
</feature>
<dbReference type="Pfam" id="PF17647">
    <property type="entry name" value="DUF5518"/>
    <property type="match status" value="1"/>
</dbReference>
<sequence length="248" mass="27393">MNWRSVVIGVIIAVVLTIILSMIAGSLGGLIGFILAAIYVGSTVGENYRNGAIHGAIVTFLAGIIVGVIIVILSGALKLELKFSIYLSMGLLILIETMVNSIFGAIGGIIGVFIRGTISPKENSKIIISKIIIIFGCIGIVMGLPSFLLYGELSPDIFLILGGIILILMGVYNNKGYFNKNYYMANFSVIALWGLILLYIFLFKTSEYLMDRNMFYIQTGILVVFMIMFTNGYIRRRRDVHRRKELDL</sequence>
<protein>
    <submittedName>
        <fullName evidence="2">Uncharacterized protein</fullName>
    </submittedName>
</protein>